<organism evidence="10 11">
    <name type="scientific">Sneathiella chinensis</name>
    <dbReference type="NCBI Taxonomy" id="349750"/>
    <lineage>
        <taxon>Bacteria</taxon>
        <taxon>Pseudomonadati</taxon>
        <taxon>Pseudomonadota</taxon>
        <taxon>Alphaproteobacteria</taxon>
        <taxon>Sneathiellales</taxon>
        <taxon>Sneathiellaceae</taxon>
        <taxon>Sneathiella</taxon>
    </lineage>
</organism>
<dbReference type="InterPro" id="IPR007507">
    <property type="entry name" value="Glycos_transf_N"/>
</dbReference>
<comment type="catalytic activity">
    <reaction evidence="7 8">
        <text>lipid IVA (E. coli) + CMP-3-deoxy-beta-D-manno-octulosonate = alpha-Kdo-(2-&gt;6)-lipid IVA (E. coli) + CMP + H(+)</text>
        <dbReference type="Rhea" id="RHEA:28066"/>
        <dbReference type="ChEBI" id="CHEBI:15378"/>
        <dbReference type="ChEBI" id="CHEBI:58603"/>
        <dbReference type="ChEBI" id="CHEBI:60364"/>
        <dbReference type="ChEBI" id="CHEBI:60377"/>
        <dbReference type="ChEBI" id="CHEBI:85987"/>
        <dbReference type="EC" id="2.4.99.12"/>
    </reaction>
</comment>
<dbReference type="Gene3D" id="3.40.50.11720">
    <property type="entry name" value="3-Deoxy-D-manno-octulosonic-acid transferase, N-terminal domain"/>
    <property type="match status" value="1"/>
</dbReference>
<dbReference type="InterPro" id="IPR039901">
    <property type="entry name" value="Kdotransferase"/>
</dbReference>
<comment type="similarity">
    <text evidence="8">Belongs to the glycosyltransferase group 1 family.</text>
</comment>
<keyword evidence="5 8" id="KW-0808">Transferase</keyword>
<reference evidence="10" key="2">
    <citation type="submission" date="2023-01" db="EMBL/GenBank/DDBJ databases">
        <title>Draft genome sequence of Sneathiella chinensis strain NBRC 103408.</title>
        <authorList>
            <person name="Sun Q."/>
            <person name="Mori K."/>
        </authorList>
    </citation>
    <scope>NUCLEOTIDE SEQUENCE</scope>
    <source>
        <strain evidence="10">NBRC 103408</strain>
    </source>
</reference>
<dbReference type="Pfam" id="PF04413">
    <property type="entry name" value="Glycos_transf_N"/>
    <property type="match status" value="1"/>
</dbReference>
<dbReference type="PANTHER" id="PTHR42755">
    <property type="entry name" value="3-DEOXY-MANNO-OCTULOSONATE CYTIDYLYLTRANSFERASE"/>
    <property type="match status" value="1"/>
</dbReference>
<comment type="function">
    <text evidence="1 8">Involved in lipopolysaccharide (LPS) biosynthesis. Catalyzes the transfer of 3-deoxy-D-manno-octulosonate (Kdo) residue(s) from CMP-Kdo to lipid IV(A), the tetraacyldisaccharide-1,4'-bisphosphate precursor of lipid A.</text>
</comment>
<keyword evidence="11" id="KW-1185">Reference proteome</keyword>
<dbReference type="RefSeq" id="WP_169561771.1">
    <property type="nucleotide sequence ID" value="NZ_BSNF01000008.1"/>
</dbReference>
<dbReference type="PANTHER" id="PTHR42755:SF1">
    <property type="entry name" value="3-DEOXY-D-MANNO-OCTULOSONIC ACID TRANSFERASE, MITOCHONDRIAL-RELATED"/>
    <property type="match status" value="1"/>
</dbReference>
<gene>
    <name evidence="10" type="primary">kdtA</name>
    <name evidence="10" type="ORF">GCM10007924_29390</name>
</gene>
<evidence type="ECO:0000256" key="8">
    <source>
        <dbReference type="RuleBase" id="RU365103"/>
    </source>
</evidence>
<evidence type="ECO:0000256" key="6">
    <source>
        <dbReference type="ARBA" id="ARBA00031445"/>
    </source>
</evidence>
<comment type="pathway">
    <text evidence="2 8">Bacterial outer membrane biogenesis; LPS core biosynthesis.</text>
</comment>
<keyword evidence="8" id="KW-0472">Membrane</keyword>
<dbReference type="Proteomes" id="UP001161409">
    <property type="component" value="Unassembled WGS sequence"/>
</dbReference>
<evidence type="ECO:0000313" key="11">
    <source>
        <dbReference type="Proteomes" id="UP001161409"/>
    </source>
</evidence>
<protein>
    <recommendedName>
        <fullName evidence="4 8">3-deoxy-D-manno-octulosonic acid transferase</fullName>
        <shortName evidence="8">Kdo transferase</shortName>
        <ecNumber evidence="3 8">2.4.99.12</ecNumber>
    </recommendedName>
    <alternativeName>
        <fullName evidence="6 8">Lipid IV(A) 3-deoxy-D-manno-octulosonic acid transferase</fullName>
    </alternativeName>
</protein>
<evidence type="ECO:0000256" key="3">
    <source>
        <dbReference type="ARBA" id="ARBA00012621"/>
    </source>
</evidence>
<dbReference type="EMBL" id="BSNF01000008">
    <property type="protein sequence ID" value="GLQ07718.1"/>
    <property type="molecule type" value="Genomic_DNA"/>
</dbReference>
<evidence type="ECO:0000256" key="5">
    <source>
        <dbReference type="ARBA" id="ARBA00022679"/>
    </source>
</evidence>
<keyword evidence="8" id="KW-1003">Cell membrane</keyword>
<dbReference type="InterPro" id="IPR038107">
    <property type="entry name" value="Glycos_transf_N_sf"/>
</dbReference>
<feature type="domain" description="3-deoxy-D-manno-octulosonic-acid transferase N-terminal" evidence="9">
    <location>
        <begin position="34"/>
        <end position="208"/>
    </location>
</feature>
<evidence type="ECO:0000313" key="10">
    <source>
        <dbReference type="EMBL" id="GLQ07718.1"/>
    </source>
</evidence>
<reference evidence="10" key="1">
    <citation type="journal article" date="2014" name="Int. J. Syst. Evol. Microbiol.">
        <title>Complete genome of a new Firmicutes species belonging to the dominant human colonic microbiota ('Ruminococcus bicirculans') reveals two chromosomes and a selective capacity to utilize plant glucans.</title>
        <authorList>
            <consortium name="NISC Comparative Sequencing Program"/>
            <person name="Wegmann U."/>
            <person name="Louis P."/>
            <person name="Goesmann A."/>
            <person name="Henrissat B."/>
            <person name="Duncan S.H."/>
            <person name="Flint H.J."/>
        </authorList>
    </citation>
    <scope>NUCLEOTIDE SEQUENCE</scope>
    <source>
        <strain evidence="10">NBRC 103408</strain>
    </source>
</reference>
<dbReference type="Gene3D" id="3.40.50.2000">
    <property type="entry name" value="Glycogen Phosphorylase B"/>
    <property type="match status" value="1"/>
</dbReference>
<evidence type="ECO:0000256" key="1">
    <source>
        <dbReference type="ARBA" id="ARBA00003394"/>
    </source>
</evidence>
<comment type="subcellular location">
    <subcellularLocation>
        <location evidence="8">Cell membrane</location>
    </subcellularLocation>
</comment>
<evidence type="ECO:0000256" key="2">
    <source>
        <dbReference type="ARBA" id="ARBA00004713"/>
    </source>
</evidence>
<dbReference type="GO" id="GO:0016740">
    <property type="term" value="F:transferase activity"/>
    <property type="evidence" value="ECO:0007669"/>
    <property type="project" value="UniProtKB-KW"/>
</dbReference>
<proteinExistence type="inferred from homology"/>
<dbReference type="SUPFAM" id="SSF53756">
    <property type="entry name" value="UDP-Glycosyltransferase/glycogen phosphorylase"/>
    <property type="match status" value="1"/>
</dbReference>
<name>A0ABQ5U743_9PROT</name>
<dbReference type="EC" id="2.4.99.12" evidence="3 8"/>
<evidence type="ECO:0000259" key="9">
    <source>
        <dbReference type="Pfam" id="PF04413"/>
    </source>
</evidence>
<evidence type="ECO:0000256" key="4">
    <source>
        <dbReference type="ARBA" id="ARBA00019077"/>
    </source>
</evidence>
<keyword evidence="8" id="KW-0448">Lipopolysaccharide biosynthesis</keyword>
<sequence length="423" mass="47139">MYMSLYNGLLALAYPFIKRHMKKRLDNGKEDAARFEERFGEPTRVRPPGPLVWIHAASVGEAVSVLPLIRELVARDRRRSVLLTTGSVTSARLMQDQLPPGALHQFVPIDTKEAVGRFLDYWQPQAAVWMESEIWPNLINQTHRRHIPMLMINARITESSFSMWRKTGGFAKRLLGKFTYIHAQSSIAGERLKYLGAKNVEVLGNLKFCSPPLPFHTEGFRAARAAFEGRRLFLAASTHKGEEGIIAAAHQALKNSVPRLLTVIVPRHPERGDAIIQKLTESGLVVAQRSRGENVTPQTDIYLADTIGELGVFYRLADIVFIGGSLVEKGGQNPLEAARLNCAIMHGPHMSNFAEIAEDLYNEKAALRVNNQGELITATKTLFADINVRSRLSNNAQEVVKKGEALLGHLVRKVEETMTGEKP</sequence>
<comment type="caution">
    <text evidence="10">The sequence shown here is derived from an EMBL/GenBank/DDBJ whole genome shotgun (WGS) entry which is preliminary data.</text>
</comment>
<accession>A0ABQ5U743</accession>
<evidence type="ECO:0000256" key="7">
    <source>
        <dbReference type="ARBA" id="ARBA00049183"/>
    </source>
</evidence>